<proteinExistence type="predicted"/>
<reference evidence="3" key="1">
    <citation type="submission" date="2015-09" db="EMBL/GenBank/DDBJ databases">
        <authorList>
            <person name="Rodrigo-Torres L."/>
            <person name="Arahal D.R."/>
        </authorList>
    </citation>
    <scope>NUCLEOTIDE SEQUENCE [LARGE SCALE GENOMIC DNA]</scope>
    <source>
        <strain evidence="3">CECT 5091</strain>
    </source>
</reference>
<keyword evidence="3" id="KW-1185">Reference proteome</keyword>
<sequence>MKKVLAALALTLAASTANAEVLTYDCSLHRMEQGWIAERVILSVDAENKRARAYDAYIHEYDGQQPKDVKFKETRKGAYRLTWKMNIPASNGGLIYVSYSAKLDPEKQRLDLTASFPQVNALNRPSGYGGCSVNSTGSLYAS</sequence>
<dbReference type="Proteomes" id="UP000051260">
    <property type="component" value="Unassembled WGS sequence"/>
</dbReference>
<name>A0A0P1I4I2_9RHOB</name>
<organism evidence="2 3">
    <name type="scientific">Ruegeria denitrificans</name>
    <dbReference type="NCBI Taxonomy" id="1715692"/>
    <lineage>
        <taxon>Bacteria</taxon>
        <taxon>Pseudomonadati</taxon>
        <taxon>Pseudomonadota</taxon>
        <taxon>Alphaproteobacteria</taxon>
        <taxon>Rhodobacterales</taxon>
        <taxon>Roseobacteraceae</taxon>
        <taxon>Ruegeria</taxon>
    </lineage>
</organism>
<gene>
    <name evidence="2" type="ORF">RUE5091_00908</name>
</gene>
<dbReference type="EMBL" id="CYUD01000002">
    <property type="protein sequence ID" value="CUJ89657.1"/>
    <property type="molecule type" value="Genomic_DNA"/>
</dbReference>
<feature type="chain" id="PRO_5006064875" evidence="1">
    <location>
        <begin position="20"/>
        <end position="142"/>
    </location>
</feature>
<evidence type="ECO:0000313" key="3">
    <source>
        <dbReference type="Proteomes" id="UP000051260"/>
    </source>
</evidence>
<evidence type="ECO:0000313" key="2">
    <source>
        <dbReference type="EMBL" id="CUJ89657.1"/>
    </source>
</evidence>
<dbReference type="STRING" id="1715692.RUE5091_00908"/>
<protein>
    <submittedName>
        <fullName evidence="2">Uncharacterized protein</fullName>
    </submittedName>
</protein>
<evidence type="ECO:0000256" key="1">
    <source>
        <dbReference type="SAM" id="SignalP"/>
    </source>
</evidence>
<dbReference type="RefSeq" id="WP_058280665.1">
    <property type="nucleotide sequence ID" value="NZ_CYUD01000002.1"/>
</dbReference>
<accession>A0A0P1I4I2</accession>
<dbReference type="AlphaFoldDB" id="A0A0P1I4I2"/>
<feature type="signal peptide" evidence="1">
    <location>
        <begin position="1"/>
        <end position="19"/>
    </location>
</feature>
<keyword evidence="1" id="KW-0732">Signal</keyword>
<dbReference type="OrthoDB" id="7708772at2"/>